<dbReference type="EMBL" id="JASMWN010000002">
    <property type="protein sequence ID" value="MDU9003087.1"/>
    <property type="molecule type" value="Genomic_DNA"/>
</dbReference>
<dbReference type="Proteomes" id="UP001255416">
    <property type="component" value="Unassembled WGS sequence"/>
</dbReference>
<name>A0ABU3VA93_9RHOB</name>
<keyword evidence="1" id="KW-0969">Cilium</keyword>
<proteinExistence type="predicted"/>
<evidence type="ECO:0000313" key="2">
    <source>
        <dbReference type="Proteomes" id="UP001255416"/>
    </source>
</evidence>
<evidence type="ECO:0000313" key="1">
    <source>
        <dbReference type="EMBL" id="MDU9003087.1"/>
    </source>
</evidence>
<accession>A0ABU3VA93</accession>
<organism evidence="1 2">
    <name type="scientific">Sedimentitalea todarodis</name>
    <dbReference type="NCBI Taxonomy" id="1631240"/>
    <lineage>
        <taxon>Bacteria</taxon>
        <taxon>Pseudomonadati</taxon>
        <taxon>Pseudomonadota</taxon>
        <taxon>Alphaproteobacteria</taxon>
        <taxon>Rhodobacterales</taxon>
        <taxon>Paracoccaceae</taxon>
        <taxon>Sedimentitalea</taxon>
    </lineage>
</organism>
<dbReference type="Pfam" id="PF07309">
    <property type="entry name" value="FlaF"/>
    <property type="match status" value="1"/>
</dbReference>
<gene>
    <name evidence="1" type="primary">flaF</name>
    <name evidence="1" type="ORF">QO231_04355</name>
</gene>
<protein>
    <submittedName>
        <fullName evidence="1">Flagellar biosynthesis regulator FlaF</fullName>
    </submittedName>
</protein>
<dbReference type="RefSeq" id="WP_316773670.1">
    <property type="nucleotide sequence ID" value="NZ_JASMWN010000002.1"/>
</dbReference>
<keyword evidence="1" id="KW-0966">Cell projection</keyword>
<sequence length="123" mass="13288">MNALSQAHRAYSAASAPTRTTRGTEYEAIARITTRIRSADAEGAGGFAALAEALSDNRKLWTIFAIDVADKANPLPADLRARILYLAEFTNHHTSKVLARQATIEPLLEINTAILRGLRGGTQ</sequence>
<keyword evidence="1" id="KW-0282">Flagellum</keyword>
<keyword evidence="2" id="KW-1185">Reference proteome</keyword>
<comment type="caution">
    <text evidence="1">The sequence shown here is derived from an EMBL/GenBank/DDBJ whole genome shotgun (WGS) entry which is preliminary data.</text>
</comment>
<dbReference type="NCBIfam" id="NF009435">
    <property type="entry name" value="PRK12794.1"/>
    <property type="match status" value="1"/>
</dbReference>
<dbReference type="InterPro" id="IPR010845">
    <property type="entry name" value="FlaF"/>
</dbReference>
<reference evidence="2" key="1">
    <citation type="submission" date="2023-05" db="EMBL/GenBank/DDBJ databases">
        <title>Sedimentitalea sp. nov. JM2-8.</title>
        <authorList>
            <person name="Huang J."/>
        </authorList>
    </citation>
    <scope>NUCLEOTIDE SEQUENCE [LARGE SCALE GENOMIC DNA]</scope>
    <source>
        <strain evidence="2">KHS03</strain>
    </source>
</reference>